<keyword evidence="4" id="KW-0418">Kinase</keyword>
<keyword evidence="5" id="KW-1185">Reference proteome</keyword>
<sequence length="353" mass="41217">MWKALLQPKSQRTFKILFNLILWGLWIGLPLLSPVHQSHSNDHPHPHQNPEFTEHIWLEICTVVPLFYTITLVLIPIVFRQGGVLSYIVSVILLVVSFWFIQYFVMAYVLPFDERALEWPTLKGFFPLIMITGIASTYGLLLEFITIEARNEESKNEQMKSELSFLRSQISPHFIFNVLNSIVYLIRTKADKQAEDVTIRLSNLMRYMLYDSDQSMIPLNKELEYLKNYIDLQKMRFDDDVKIEFEVIGKVNNCIIEPMLLIPFVENAFKHGVGFVIDPVIKISFGIEDGILDFKVENKKGDRDPNVKDESSGIGLKNVIRRLELLYQNRHVLKIEDLEKDFKVGLRLKLHKY</sequence>
<proteinExistence type="predicted"/>
<gene>
    <name evidence="4" type="ORF">HME7025_00656</name>
</gene>
<dbReference type="InterPro" id="IPR010559">
    <property type="entry name" value="Sig_transdc_His_kin_internal"/>
</dbReference>
<dbReference type="GO" id="GO:0016020">
    <property type="term" value="C:membrane"/>
    <property type="evidence" value="ECO:0007669"/>
    <property type="project" value="InterPro"/>
</dbReference>
<keyword evidence="2" id="KW-0472">Membrane</keyword>
<dbReference type="OrthoDB" id="9792992at2"/>
<dbReference type="InterPro" id="IPR050640">
    <property type="entry name" value="Bact_2-comp_sensor_kinase"/>
</dbReference>
<keyword evidence="4" id="KW-0808">Transferase</keyword>
<feature type="domain" description="Signal transduction histidine kinase internal region" evidence="3">
    <location>
        <begin position="162"/>
        <end position="240"/>
    </location>
</feature>
<feature type="transmembrane region" description="Helical" evidence="2">
    <location>
        <begin position="16"/>
        <end position="36"/>
    </location>
</feature>
<evidence type="ECO:0000256" key="2">
    <source>
        <dbReference type="SAM" id="Phobius"/>
    </source>
</evidence>
<name>A0A2S2DT45_9BACT</name>
<feature type="transmembrane region" description="Helical" evidence="2">
    <location>
        <begin position="125"/>
        <end position="145"/>
    </location>
</feature>
<dbReference type="PANTHER" id="PTHR34220:SF7">
    <property type="entry name" value="SENSOR HISTIDINE KINASE YPDA"/>
    <property type="match status" value="1"/>
</dbReference>
<feature type="coiled-coil region" evidence="1">
    <location>
        <begin position="142"/>
        <end position="169"/>
    </location>
</feature>
<evidence type="ECO:0000259" key="3">
    <source>
        <dbReference type="Pfam" id="PF06580"/>
    </source>
</evidence>
<keyword evidence="1" id="KW-0175">Coiled coil</keyword>
<dbReference type="GO" id="GO:0000155">
    <property type="term" value="F:phosphorelay sensor kinase activity"/>
    <property type="evidence" value="ECO:0007669"/>
    <property type="project" value="InterPro"/>
</dbReference>
<dbReference type="Gene3D" id="3.30.565.10">
    <property type="entry name" value="Histidine kinase-like ATPase, C-terminal domain"/>
    <property type="match status" value="1"/>
</dbReference>
<dbReference type="KEGG" id="psez:HME7025_00656"/>
<feature type="transmembrane region" description="Helical" evidence="2">
    <location>
        <begin position="56"/>
        <end position="77"/>
    </location>
</feature>
<accession>A0A2S2DT45</accession>
<dbReference type="RefSeq" id="WP_109322276.1">
    <property type="nucleotide sequence ID" value="NZ_CP029346.1"/>
</dbReference>
<evidence type="ECO:0000313" key="4">
    <source>
        <dbReference type="EMBL" id="AWL08528.1"/>
    </source>
</evidence>
<protein>
    <submittedName>
        <fullName evidence="4">Histidine kinase</fullName>
        <ecNumber evidence="4">2.7.13.3</ecNumber>
    </submittedName>
</protein>
<dbReference type="Proteomes" id="UP000245468">
    <property type="component" value="Chromosome"/>
</dbReference>
<evidence type="ECO:0000256" key="1">
    <source>
        <dbReference type="SAM" id="Coils"/>
    </source>
</evidence>
<dbReference type="Pfam" id="PF06580">
    <property type="entry name" value="His_kinase"/>
    <property type="match status" value="1"/>
</dbReference>
<evidence type="ECO:0000313" key="5">
    <source>
        <dbReference type="Proteomes" id="UP000245468"/>
    </source>
</evidence>
<keyword evidence="2" id="KW-0812">Transmembrane</keyword>
<dbReference type="PANTHER" id="PTHR34220">
    <property type="entry name" value="SENSOR HISTIDINE KINASE YPDA"/>
    <property type="match status" value="1"/>
</dbReference>
<dbReference type="EC" id="2.7.13.3" evidence="4"/>
<organism evidence="4 5">
    <name type="scientific">Aquirufa nivalisilvae</name>
    <dbReference type="NCBI Taxonomy" id="2516557"/>
    <lineage>
        <taxon>Bacteria</taxon>
        <taxon>Pseudomonadati</taxon>
        <taxon>Bacteroidota</taxon>
        <taxon>Cytophagia</taxon>
        <taxon>Cytophagales</taxon>
        <taxon>Flectobacillaceae</taxon>
        <taxon>Aquirufa</taxon>
    </lineage>
</organism>
<dbReference type="AlphaFoldDB" id="A0A2S2DT45"/>
<feature type="transmembrane region" description="Helical" evidence="2">
    <location>
        <begin position="84"/>
        <end position="105"/>
    </location>
</feature>
<dbReference type="InterPro" id="IPR036890">
    <property type="entry name" value="HATPase_C_sf"/>
</dbReference>
<dbReference type="EMBL" id="CP029346">
    <property type="protein sequence ID" value="AWL08528.1"/>
    <property type="molecule type" value="Genomic_DNA"/>
</dbReference>
<reference evidence="5" key="1">
    <citation type="submission" date="2018-05" db="EMBL/GenBank/DDBJ databases">
        <title>Pseudarcicella sp. HME7025 Genome sequencing and assembly.</title>
        <authorList>
            <person name="Kim H."/>
            <person name="Kang H."/>
            <person name="Joh K."/>
        </authorList>
    </citation>
    <scope>NUCLEOTIDE SEQUENCE [LARGE SCALE GENOMIC DNA]</scope>
    <source>
        <strain evidence="5">HME7025</strain>
    </source>
</reference>
<keyword evidence="2" id="KW-1133">Transmembrane helix</keyword>